<reference evidence="1 2" key="1">
    <citation type="submission" date="2014-04" db="EMBL/GenBank/DDBJ databases">
        <authorList>
            <consortium name="DOE Joint Genome Institute"/>
            <person name="Kuo A."/>
            <person name="Kohler A."/>
            <person name="Costa M.D."/>
            <person name="Nagy L.G."/>
            <person name="Floudas D."/>
            <person name="Copeland A."/>
            <person name="Barry K.W."/>
            <person name="Cichocki N."/>
            <person name="Veneault-Fourrey C."/>
            <person name="LaButti K."/>
            <person name="Lindquist E.A."/>
            <person name="Lipzen A."/>
            <person name="Lundell T."/>
            <person name="Morin E."/>
            <person name="Murat C."/>
            <person name="Sun H."/>
            <person name="Tunlid A."/>
            <person name="Henrissat B."/>
            <person name="Grigoriev I.V."/>
            <person name="Hibbett D.S."/>
            <person name="Martin F."/>
            <person name="Nordberg H.P."/>
            <person name="Cantor M.N."/>
            <person name="Hua S.X."/>
        </authorList>
    </citation>
    <scope>NUCLEOTIDE SEQUENCE [LARGE SCALE GENOMIC DNA]</scope>
    <source>
        <strain evidence="1 2">441</strain>
    </source>
</reference>
<protein>
    <submittedName>
        <fullName evidence="1">Uncharacterized protein</fullName>
    </submittedName>
</protein>
<gene>
    <name evidence="1" type="ORF">PISMIDRAFT_118597</name>
</gene>
<evidence type="ECO:0000313" key="2">
    <source>
        <dbReference type="Proteomes" id="UP000054018"/>
    </source>
</evidence>
<reference evidence="2" key="2">
    <citation type="submission" date="2015-01" db="EMBL/GenBank/DDBJ databases">
        <title>Evolutionary Origins and Diversification of the Mycorrhizal Mutualists.</title>
        <authorList>
            <consortium name="DOE Joint Genome Institute"/>
            <consortium name="Mycorrhizal Genomics Consortium"/>
            <person name="Kohler A."/>
            <person name="Kuo A."/>
            <person name="Nagy L.G."/>
            <person name="Floudas D."/>
            <person name="Copeland A."/>
            <person name="Barry K.W."/>
            <person name="Cichocki N."/>
            <person name="Veneault-Fourrey C."/>
            <person name="LaButti K."/>
            <person name="Lindquist E.A."/>
            <person name="Lipzen A."/>
            <person name="Lundell T."/>
            <person name="Morin E."/>
            <person name="Murat C."/>
            <person name="Riley R."/>
            <person name="Ohm R."/>
            <person name="Sun H."/>
            <person name="Tunlid A."/>
            <person name="Henrissat B."/>
            <person name="Grigoriev I.V."/>
            <person name="Hibbett D.S."/>
            <person name="Martin F."/>
        </authorList>
    </citation>
    <scope>NUCLEOTIDE SEQUENCE [LARGE SCALE GENOMIC DNA]</scope>
    <source>
        <strain evidence="2">441</strain>
    </source>
</reference>
<dbReference type="OrthoDB" id="3256444at2759"/>
<dbReference type="EMBL" id="KN833985">
    <property type="protein sequence ID" value="KIK13609.1"/>
    <property type="molecule type" value="Genomic_DNA"/>
</dbReference>
<keyword evidence="2" id="KW-1185">Reference proteome</keyword>
<dbReference type="AlphaFoldDB" id="A0A0C9YIK4"/>
<proteinExistence type="predicted"/>
<dbReference type="HOGENOM" id="CLU_161754_0_0_1"/>
<sequence>MPSPVSVILTCKYQAEYLKWAAANGFMSMLLNDTKQQCKDAISSMQSTLGRQSSLEGHLVERGPVVQYSESIFLKASILWLIEMDQPICALQHPALAKMVEITSHTKNGIKIPSHQQMHQAIIDTFKTRLLDIHKCFSVSTPSI</sequence>
<evidence type="ECO:0000313" key="1">
    <source>
        <dbReference type="EMBL" id="KIK13609.1"/>
    </source>
</evidence>
<name>A0A0C9YIK4_9AGAM</name>
<accession>A0A0C9YIK4</accession>
<dbReference type="Proteomes" id="UP000054018">
    <property type="component" value="Unassembled WGS sequence"/>
</dbReference>
<organism evidence="1 2">
    <name type="scientific">Pisolithus microcarpus 441</name>
    <dbReference type="NCBI Taxonomy" id="765257"/>
    <lineage>
        <taxon>Eukaryota</taxon>
        <taxon>Fungi</taxon>
        <taxon>Dikarya</taxon>
        <taxon>Basidiomycota</taxon>
        <taxon>Agaricomycotina</taxon>
        <taxon>Agaricomycetes</taxon>
        <taxon>Agaricomycetidae</taxon>
        <taxon>Boletales</taxon>
        <taxon>Sclerodermatineae</taxon>
        <taxon>Pisolithaceae</taxon>
        <taxon>Pisolithus</taxon>
    </lineage>
</organism>